<dbReference type="Proteomes" id="UP000712673">
    <property type="component" value="Unassembled WGS sequence"/>
</dbReference>
<feature type="domain" description="HNH nuclease" evidence="1">
    <location>
        <begin position="87"/>
        <end position="140"/>
    </location>
</feature>
<dbReference type="PANTHER" id="PTHR33877">
    <property type="entry name" value="SLL1193 PROTEIN"/>
    <property type="match status" value="1"/>
</dbReference>
<dbReference type="GO" id="GO:0004519">
    <property type="term" value="F:endonuclease activity"/>
    <property type="evidence" value="ECO:0007669"/>
    <property type="project" value="UniProtKB-KW"/>
</dbReference>
<evidence type="ECO:0000259" key="1">
    <source>
        <dbReference type="SMART" id="SM00507"/>
    </source>
</evidence>
<comment type="caution">
    <text evidence="2">The sequence shown here is derived from an EMBL/GenBank/DDBJ whole genome shotgun (WGS) entry which is preliminary data.</text>
</comment>
<accession>A0A937W3G2</accession>
<dbReference type="Gene3D" id="1.10.30.50">
    <property type="match status" value="1"/>
</dbReference>
<gene>
    <name evidence="2" type="ORF">FJZ47_19420</name>
</gene>
<dbReference type="GO" id="GO:0008270">
    <property type="term" value="F:zinc ion binding"/>
    <property type="evidence" value="ECO:0007669"/>
    <property type="project" value="InterPro"/>
</dbReference>
<reference evidence="2" key="1">
    <citation type="submission" date="2019-03" db="EMBL/GenBank/DDBJ databases">
        <title>Lake Tanganyika Metagenome-Assembled Genomes (MAGs).</title>
        <authorList>
            <person name="Tran P."/>
        </authorList>
    </citation>
    <scope>NUCLEOTIDE SEQUENCE</scope>
    <source>
        <strain evidence="2">K_DeepCast_65m_m2_066</strain>
    </source>
</reference>
<dbReference type="PANTHER" id="PTHR33877:SF2">
    <property type="entry name" value="OS07G0170200 PROTEIN"/>
    <property type="match status" value="1"/>
</dbReference>
<evidence type="ECO:0000313" key="3">
    <source>
        <dbReference type="Proteomes" id="UP000712673"/>
    </source>
</evidence>
<name>A0A937W3G2_UNCTE</name>
<dbReference type="CDD" id="cd00085">
    <property type="entry name" value="HNHc"/>
    <property type="match status" value="1"/>
</dbReference>
<dbReference type="InterPro" id="IPR002711">
    <property type="entry name" value="HNH"/>
</dbReference>
<keyword evidence="2" id="KW-0255">Endonuclease</keyword>
<dbReference type="EMBL" id="VGLS01000735">
    <property type="protein sequence ID" value="MBM3225947.1"/>
    <property type="molecule type" value="Genomic_DNA"/>
</dbReference>
<protein>
    <submittedName>
        <fullName evidence="2">HNH endonuclease</fullName>
    </submittedName>
</protein>
<dbReference type="SMART" id="SM00507">
    <property type="entry name" value="HNHc"/>
    <property type="match status" value="1"/>
</dbReference>
<dbReference type="AlphaFoldDB" id="A0A937W3G2"/>
<evidence type="ECO:0000313" key="2">
    <source>
        <dbReference type="EMBL" id="MBM3225947.1"/>
    </source>
</evidence>
<dbReference type="InterPro" id="IPR052892">
    <property type="entry name" value="NA-targeting_endonuclease"/>
</dbReference>
<keyword evidence="2" id="KW-0378">Hydrolase</keyword>
<proteinExistence type="predicted"/>
<keyword evidence="2" id="KW-0540">Nuclease</keyword>
<sequence length="192" mass="22149">MRTVPSRPHRWHPVGVTTVARALLKVWNDTGRIVDPVDYQLYTWAERSALWPEDGALAITTPRLRFRVPEVISLMPYDRVPVRQVPFSRRNVFKRDRYTCQYCGVRPGSAELTIDHVVPRAQGGVSRWDNCVLACVACNTRKANRTPQQAGMWLRQEPVRPAWQPLYALGNVRIESWARFLNVAYWHGVLEA</sequence>
<dbReference type="Pfam" id="PF01844">
    <property type="entry name" value="HNH"/>
    <property type="match status" value="1"/>
</dbReference>
<organism evidence="2 3">
    <name type="scientific">Tectimicrobiota bacterium</name>
    <dbReference type="NCBI Taxonomy" id="2528274"/>
    <lineage>
        <taxon>Bacteria</taxon>
        <taxon>Pseudomonadati</taxon>
        <taxon>Nitrospinota/Tectimicrobiota group</taxon>
        <taxon>Candidatus Tectimicrobiota</taxon>
    </lineage>
</organism>
<dbReference type="GO" id="GO:0003676">
    <property type="term" value="F:nucleic acid binding"/>
    <property type="evidence" value="ECO:0007669"/>
    <property type="project" value="InterPro"/>
</dbReference>
<dbReference type="InterPro" id="IPR003615">
    <property type="entry name" value="HNH_nuc"/>
</dbReference>